<feature type="region of interest" description="Disordered" evidence="1">
    <location>
        <begin position="1"/>
        <end position="131"/>
    </location>
</feature>
<feature type="compositionally biased region" description="Basic and acidic residues" evidence="1">
    <location>
        <begin position="113"/>
        <end position="131"/>
    </location>
</feature>
<evidence type="ECO:0000313" key="3">
    <source>
        <dbReference type="Proteomes" id="UP000641853"/>
    </source>
</evidence>
<proteinExistence type="predicted"/>
<gene>
    <name evidence="2" type="ORF">CNMCM7691_002579</name>
</gene>
<feature type="compositionally biased region" description="Basic and acidic residues" evidence="1">
    <location>
        <begin position="73"/>
        <end position="97"/>
    </location>
</feature>
<name>A0A8H6R094_9EURO</name>
<reference evidence="2" key="1">
    <citation type="submission" date="2020-06" db="EMBL/GenBank/DDBJ databases">
        <title>Draft genome sequences of strains closely related to Aspergillus parafelis and Aspergillus hiratsukae.</title>
        <authorList>
            <person name="Dos Santos R.A.C."/>
            <person name="Rivero-Menendez O."/>
            <person name="Steenwyk J.L."/>
            <person name="Mead M.E."/>
            <person name="Goldman G.H."/>
            <person name="Alastruey-Izquierdo A."/>
            <person name="Rokas A."/>
        </authorList>
    </citation>
    <scope>NUCLEOTIDE SEQUENCE</scope>
    <source>
        <strain evidence="2">CNM-CM7691</strain>
    </source>
</reference>
<accession>A0A8H6R094</accession>
<keyword evidence="3" id="KW-1185">Reference proteome</keyword>
<organism evidence="2 3">
    <name type="scientific">Aspergillus felis</name>
    <dbReference type="NCBI Taxonomy" id="1287682"/>
    <lineage>
        <taxon>Eukaryota</taxon>
        <taxon>Fungi</taxon>
        <taxon>Dikarya</taxon>
        <taxon>Ascomycota</taxon>
        <taxon>Pezizomycotina</taxon>
        <taxon>Eurotiomycetes</taxon>
        <taxon>Eurotiomycetidae</taxon>
        <taxon>Eurotiales</taxon>
        <taxon>Aspergillaceae</taxon>
        <taxon>Aspergillus</taxon>
        <taxon>Aspergillus subgen. Fumigati</taxon>
    </lineage>
</organism>
<sequence>MDRPKVSEEAAPAYHELFDTESINQPAATSSRTHQYAAVPHTDLDENANTASHHDVESHPQESGHPLVQLDPTKPHFHCETCDRQLERRERREKENQPDVEPQQAAQPNPPVKEGERDRVEDSVGEERKLTQEGDTYAGLIEFFVFNEFRDCASGFGYDGGISKSSGRIYSTSVLPTRSNAMSLLADLVAEAILPALIEQAASTAKKDFAVKYTVDRLNSSLARAVSSSGNPGLPVTSWVAYTATQQKPGGLFQRNFDVHHWLAVGSGGYATKSLAEFASEVEAQGKATKVELTAWNRMPIPKHILHPSSGSLIIRAPVERDDAPEPAVLIAAVARPVADIVHPVPDVLVVALQAIREVDVECFKRAVAPGVVIWHTGPAKVDPGAVAGGLVWFAPATGAGAEAAVGVDVSLVVHTVEAVGAVVPLEVVYGPGG</sequence>
<dbReference type="Proteomes" id="UP000641853">
    <property type="component" value="Unassembled WGS sequence"/>
</dbReference>
<feature type="compositionally biased region" description="Polar residues" evidence="1">
    <location>
        <begin position="21"/>
        <end position="34"/>
    </location>
</feature>
<feature type="compositionally biased region" description="Basic and acidic residues" evidence="1">
    <location>
        <begin position="52"/>
        <end position="62"/>
    </location>
</feature>
<evidence type="ECO:0000256" key="1">
    <source>
        <dbReference type="SAM" id="MobiDB-lite"/>
    </source>
</evidence>
<evidence type="ECO:0000313" key="2">
    <source>
        <dbReference type="EMBL" id="KAF7182835.1"/>
    </source>
</evidence>
<dbReference type="AlphaFoldDB" id="A0A8H6R094"/>
<comment type="caution">
    <text evidence="2">The sequence shown here is derived from an EMBL/GenBank/DDBJ whole genome shotgun (WGS) entry which is preliminary data.</text>
</comment>
<protein>
    <submittedName>
        <fullName evidence="2">Uncharacterized protein</fullName>
    </submittedName>
</protein>
<dbReference type="EMBL" id="JACBAG010001758">
    <property type="protein sequence ID" value="KAF7182835.1"/>
    <property type="molecule type" value="Genomic_DNA"/>
</dbReference>